<keyword evidence="6 8" id="KW-0675">Receptor</keyword>
<reference evidence="9" key="1">
    <citation type="journal article" date="2023" name="IScience">
        <title>Live-bearing cockroach genome reveals convergent evolutionary mechanisms linked to viviparity in insects and beyond.</title>
        <authorList>
            <person name="Fouks B."/>
            <person name="Harrison M.C."/>
            <person name="Mikhailova A.A."/>
            <person name="Marchal E."/>
            <person name="English S."/>
            <person name="Carruthers M."/>
            <person name="Jennings E.C."/>
            <person name="Chiamaka E.L."/>
            <person name="Frigard R.A."/>
            <person name="Pippel M."/>
            <person name="Attardo G.M."/>
            <person name="Benoit J.B."/>
            <person name="Bornberg-Bauer E."/>
            <person name="Tobe S.S."/>
        </authorList>
    </citation>
    <scope>NUCLEOTIDE SEQUENCE</scope>
    <source>
        <strain evidence="9">Stay&amp;Tobe</strain>
    </source>
</reference>
<sequence>VQVYKDFKLFSIICTFLGLAPYKIHINNITGDGRLDARIGRNVAGIICTFLMTCVMLYGMYDMIMEFKFQRKSTVSDTLSTKFCMPMFFAVTIVALLMNSTVIKYKMSQLFNIFSNIDKEINRLRGEPVLEKSVLMKMLSNFDIVILLFLFAPYLIYDALIWGIGFFHMNSYLLRFSEFVNIVIVMLYCRCVLYVWKKLSELCEILSKTLECDTLTGYHTGLGYKILQVHPESKMKRIQDFTEIVVSLRRLYSQVCAAVHIINAMYGFIVLLEIATHFSVIITNVSTVMSLINTKEEHNIIPHHPPDHKPLFSNTACLIISASLLVTMIVICHITTSKSKDLASVVGKVSLKYPLNIVTLQQLKLFSYQIRYNCFDFTAFWLFRLDSNLLCTIFASAVTYTAVLSQLN</sequence>
<dbReference type="Proteomes" id="UP001233999">
    <property type="component" value="Unassembled WGS sequence"/>
</dbReference>
<evidence type="ECO:0000313" key="10">
    <source>
        <dbReference type="Proteomes" id="UP001233999"/>
    </source>
</evidence>
<feature type="transmembrane region" description="Helical" evidence="8">
    <location>
        <begin position="80"/>
        <end position="98"/>
    </location>
</feature>
<feature type="transmembrane region" description="Helical" evidence="8">
    <location>
        <begin position="43"/>
        <end position="60"/>
    </location>
</feature>
<feature type="transmembrane region" description="Helical" evidence="8">
    <location>
        <begin position="179"/>
        <end position="196"/>
    </location>
</feature>
<dbReference type="Pfam" id="PF08395">
    <property type="entry name" value="7tm_7"/>
    <property type="match status" value="1"/>
</dbReference>
<protein>
    <recommendedName>
        <fullName evidence="8">Gustatory receptor</fullName>
    </recommendedName>
</protein>
<dbReference type="PANTHER" id="PTHR21143">
    <property type="entry name" value="INVERTEBRATE GUSTATORY RECEPTOR"/>
    <property type="match status" value="1"/>
</dbReference>
<dbReference type="GO" id="GO:0007165">
    <property type="term" value="P:signal transduction"/>
    <property type="evidence" value="ECO:0007669"/>
    <property type="project" value="UniProtKB-KW"/>
</dbReference>
<evidence type="ECO:0000256" key="3">
    <source>
        <dbReference type="ARBA" id="ARBA00022692"/>
    </source>
</evidence>
<name>A0AAD7ZKY2_DIPPU</name>
<keyword evidence="5 8" id="KW-0472">Membrane</keyword>
<evidence type="ECO:0000256" key="1">
    <source>
        <dbReference type="ARBA" id="ARBA00004651"/>
    </source>
</evidence>
<accession>A0AAD7ZKY2</accession>
<dbReference type="GO" id="GO:0007635">
    <property type="term" value="P:chemosensory behavior"/>
    <property type="evidence" value="ECO:0007669"/>
    <property type="project" value="TreeGrafter"/>
</dbReference>
<evidence type="ECO:0000313" key="9">
    <source>
        <dbReference type="EMBL" id="KAJ9582605.1"/>
    </source>
</evidence>
<dbReference type="InterPro" id="IPR013604">
    <property type="entry name" value="7TM_chemorcpt"/>
</dbReference>
<feature type="transmembrane region" description="Helical" evidence="8">
    <location>
        <begin position="312"/>
        <end position="334"/>
    </location>
</feature>
<dbReference type="AlphaFoldDB" id="A0AAD7ZKY2"/>
<evidence type="ECO:0000256" key="7">
    <source>
        <dbReference type="ARBA" id="ARBA00023224"/>
    </source>
</evidence>
<comment type="similarity">
    <text evidence="8">Belongs to the insect chemoreceptor superfamily. Gustatory receptor (GR) family.</text>
</comment>
<organism evidence="9 10">
    <name type="scientific">Diploptera punctata</name>
    <name type="common">Pacific beetle cockroach</name>
    <dbReference type="NCBI Taxonomy" id="6984"/>
    <lineage>
        <taxon>Eukaryota</taxon>
        <taxon>Metazoa</taxon>
        <taxon>Ecdysozoa</taxon>
        <taxon>Arthropoda</taxon>
        <taxon>Hexapoda</taxon>
        <taxon>Insecta</taxon>
        <taxon>Pterygota</taxon>
        <taxon>Neoptera</taxon>
        <taxon>Polyneoptera</taxon>
        <taxon>Dictyoptera</taxon>
        <taxon>Blattodea</taxon>
        <taxon>Blaberoidea</taxon>
        <taxon>Blaberidae</taxon>
        <taxon>Diplopterinae</taxon>
        <taxon>Diploptera</taxon>
    </lineage>
</organism>
<feature type="transmembrane region" description="Helical" evidence="8">
    <location>
        <begin position="144"/>
        <end position="167"/>
    </location>
</feature>
<dbReference type="GO" id="GO:0008049">
    <property type="term" value="P:male courtship behavior"/>
    <property type="evidence" value="ECO:0007669"/>
    <property type="project" value="TreeGrafter"/>
</dbReference>
<evidence type="ECO:0000256" key="4">
    <source>
        <dbReference type="ARBA" id="ARBA00022989"/>
    </source>
</evidence>
<keyword evidence="2 8" id="KW-1003">Cell membrane</keyword>
<dbReference type="PANTHER" id="PTHR21143:SF133">
    <property type="entry name" value="GUSTATORY AND PHEROMONE RECEPTOR 32A-RELATED"/>
    <property type="match status" value="1"/>
</dbReference>
<comment type="caution">
    <text evidence="9">The sequence shown here is derived from an EMBL/GenBank/DDBJ whole genome shotgun (WGS) entry which is preliminary data.</text>
</comment>
<comment type="function">
    <text evidence="8">Gustatory receptor which mediates acceptance or avoidance behavior, depending on its substrates.</text>
</comment>
<comment type="subcellular location">
    <subcellularLocation>
        <location evidence="1 8">Cell membrane</location>
        <topology evidence="1 8">Multi-pass membrane protein</topology>
    </subcellularLocation>
</comment>
<dbReference type="GO" id="GO:0050909">
    <property type="term" value="P:sensory perception of taste"/>
    <property type="evidence" value="ECO:0007669"/>
    <property type="project" value="InterPro"/>
</dbReference>
<gene>
    <name evidence="9" type="ORF">L9F63_023064</name>
</gene>
<reference evidence="9" key="2">
    <citation type="submission" date="2023-05" db="EMBL/GenBank/DDBJ databases">
        <authorList>
            <person name="Fouks B."/>
        </authorList>
    </citation>
    <scope>NUCLEOTIDE SEQUENCE</scope>
    <source>
        <strain evidence="9">Stay&amp;Tobe</strain>
        <tissue evidence="9">Testes</tissue>
    </source>
</reference>
<comment type="caution">
    <text evidence="8">Lacks conserved residue(s) required for the propagation of feature annotation.</text>
</comment>
<proteinExistence type="inferred from homology"/>
<evidence type="ECO:0000256" key="5">
    <source>
        <dbReference type="ARBA" id="ARBA00023136"/>
    </source>
</evidence>
<feature type="non-terminal residue" evidence="9">
    <location>
        <position position="1"/>
    </location>
</feature>
<keyword evidence="3 8" id="KW-0812">Transmembrane</keyword>
<evidence type="ECO:0000256" key="8">
    <source>
        <dbReference type="RuleBase" id="RU363108"/>
    </source>
</evidence>
<feature type="non-terminal residue" evidence="9">
    <location>
        <position position="408"/>
    </location>
</feature>
<dbReference type="GO" id="GO:0030424">
    <property type="term" value="C:axon"/>
    <property type="evidence" value="ECO:0007669"/>
    <property type="project" value="TreeGrafter"/>
</dbReference>
<dbReference type="GO" id="GO:0030425">
    <property type="term" value="C:dendrite"/>
    <property type="evidence" value="ECO:0007669"/>
    <property type="project" value="TreeGrafter"/>
</dbReference>
<evidence type="ECO:0000256" key="2">
    <source>
        <dbReference type="ARBA" id="ARBA00022475"/>
    </source>
</evidence>
<evidence type="ECO:0000256" key="6">
    <source>
        <dbReference type="ARBA" id="ARBA00023170"/>
    </source>
</evidence>
<keyword evidence="4 8" id="KW-1133">Transmembrane helix</keyword>
<dbReference type="GO" id="GO:0043025">
    <property type="term" value="C:neuronal cell body"/>
    <property type="evidence" value="ECO:0007669"/>
    <property type="project" value="TreeGrafter"/>
</dbReference>
<dbReference type="GO" id="GO:0005886">
    <property type="term" value="C:plasma membrane"/>
    <property type="evidence" value="ECO:0007669"/>
    <property type="project" value="UniProtKB-SubCell"/>
</dbReference>
<keyword evidence="10" id="KW-1185">Reference proteome</keyword>
<feature type="transmembrane region" description="Helical" evidence="8">
    <location>
        <begin position="268"/>
        <end position="292"/>
    </location>
</feature>
<dbReference type="EMBL" id="JASPKZ010007790">
    <property type="protein sequence ID" value="KAJ9582605.1"/>
    <property type="molecule type" value="Genomic_DNA"/>
</dbReference>
<keyword evidence="7 8" id="KW-0807">Transducer</keyword>